<feature type="transmembrane region" description="Helical" evidence="2">
    <location>
        <begin position="39"/>
        <end position="56"/>
    </location>
</feature>
<keyword evidence="5" id="KW-1185">Reference proteome</keyword>
<evidence type="ECO:0000259" key="3">
    <source>
        <dbReference type="Pfam" id="PF04892"/>
    </source>
</evidence>
<sequence length="203" mass="22667">MRIRKPFAAAFSIVCIFAAGAGFAPSQYEIPSYKQSDKVLHFFTFFIVTTAFYWILETNRRRVLQLTALVCTLGLGVGSEFIQWAIPNGREFDQFDIVANVLGSGLALALSTWYHKRMLERKRAARSYQAVPGEDSERDLELGEGVGEQETGVTGTAAVQEELDNWDENAEDWETTEPGENMDGNIMKDTPTDAIDGKAKRND</sequence>
<feature type="domain" description="VanZ-like" evidence="3">
    <location>
        <begin position="36"/>
        <end position="111"/>
    </location>
</feature>
<reference evidence="4" key="1">
    <citation type="journal article" date="2020" name="Stud. Mycol.">
        <title>101 Dothideomycetes genomes: a test case for predicting lifestyles and emergence of pathogens.</title>
        <authorList>
            <person name="Haridas S."/>
            <person name="Albert R."/>
            <person name="Binder M."/>
            <person name="Bloem J."/>
            <person name="Labutti K."/>
            <person name="Salamov A."/>
            <person name="Andreopoulos B."/>
            <person name="Baker S."/>
            <person name="Barry K."/>
            <person name="Bills G."/>
            <person name="Bluhm B."/>
            <person name="Cannon C."/>
            <person name="Castanera R."/>
            <person name="Culley D."/>
            <person name="Daum C."/>
            <person name="Ezra D."/>
            <person name="Gonzalez J."/>
            <person name="Henrissat B."/>
            <person name="Kuo A."/>
            <person name="Liang C."/>
            <person name="Lipzen A."/>
            <person name="Lutzoni F."/>
            <person name="Magnuson J."/>
            <person name="Mondo S."/>
            <person name="Nolan M."/>
            <person name="Ohm R."/>
            <person name="Pangilinan J."/>
            <person name="Park H.-J."/>
            <person name="Ramirez L."/>
            <person name="Alfaro M."/>
            <person name="Sun H."/>
            <person name="Tritt A."/>
            <person name="Yoshinaga Y."/>
            <person name="Zwiers L.-H."/>
            <person name="Turgeon B."/>
            <person name="Goodwin S."/>
            <person name="Spatafora J."/>
            <person name="Crous P."/>
            <person name="Grigoriev I."/>
        </authorList>
    </citation>
    <scope>NUCLEOTIDE SEQUENCE</scope>
    <source>
        <strain evidence="4">CBS 121739</strain>
    </source>
</reference>
<organism evidence="4 5">
    <name type="scientific">Pseudovirgaria hyperparasitica</name>
    <dbReference type="NCBI Taxonomy" id="470096"/>
    <lineage>
        <taxon>Eukaryota</taxon>
        <taxon>Fungi</taxon>
        <taxon>Dikarya</taxon>
        <taxon>Ascomycota</taxon>
        <taxon>Pezizomycotina</taxon>
        <taxon>Dothideomycetes</taxon>
        <taxon>Dothideomycetes incertae sedis</taxon>
        <taxon>Acrospermales</taxon>
        <taxon>Acrospermaceae</taxon>
        <taxon>Pseudovirgaria</taxon>
    </lineage>
</organism>
<gene>
    <name evidence="4" type="ORF">EJ05DRAFT_510937</name>
</gene>
<dbReference type="PANTHER" id="PTHR28008:SF1">
    <property type="entry name" value="DOMAIN PROTEIN, PUTATIVE (AFU_ORTHOLOGUE AFUA_3G10980)-RELATED"/>
    <property type="match status" value="1"/>
</dbReference>
<name>A0A6A6W7C8_9PEZI</name>
<dbReference type="AlphaFoldDB" id="A0A6A6W7C8"/>
<feature type="region of interest" description="Disordered" evidence="1">
    <location>
        <begin position="128"/>
        <end position="203"/>
    </location>
</feature>
<protein>
    <recommendedName>
        <fullName evidence="3">VanZ-like domain-containing protein</fullName>
    </recommendedName>
</protein>
<keyword evidence="2" id="KW-0812">Transmembrane</keyword>
<feature type="transmembrane region" description="Helical" evidence="2">
    <location>
        <begin position="97"/>
        <end position="114"/>
    </location>
</feature>
<dbReference type="RefSeq" id="XP_033600560.1">
    <property type="nucleotide sequence ID" value="XM_033748213.1"/>
</dbReference>
<keyword evidence="2" id="KW-1133">Transmembrane helix</keyword>
<proteinExistence type="predicted"/>
<dbReference type="GeneID" id="54489267"/>
<evidence type="ECO:0000256" key="2">
    <source>
        <dbReference type="SAM" id="Phobius"/>
    </source>
</evidence>
<evidence type="ECO:0000313" key="5">
    <source>
        <dbReference type="Proteomes" id="UP000799437"/>
    </source>
</evidence>
<dbReference type="InterPro" id="IPR006976">
    <property type="entry name" value="VanZ-like"/>
</dbReference>
<dbReference type="Proteomes" id="UP000799437">
    <property type="component" value="Unassembled WGS sequence"/>
</dbReference>
<dbReference type="Pfam" id="PF04892">
    <property type="entry name" value="VanZ"/>
    <property type="match status" value="1"/>
</dbReference>
<evidence type="ECO:0000256" key="1">
    <source>
        <dbReference type="SAM" id="MobiDB-lite"/>
    </source>
</evidence>
<dbReference type="OrthoDB" id="63581at2759"/>
<feature type="transmembrane region" description="Helical" evidence="2">
    <location>
        <begin position="63"/>
        <end position="85"/>
    </location>
</feature>
<dbReference type="EMBL" id="ML996572">
    <property type="protein sequence ID" value="KAF2758109.1"/>
    <property type="molecule type" value="Genomic_DNA"/>
</dbReference>
<keyword evidence="2" id="KW-0472">Membrane</keyword>
<evidence type="ECO:0000313" key="4">
    <source>
        <dbReference type="EMBL" id="KAF2758109.1"/>
    </source>
</evidence>
<dbReference type="PANTHER" id="PTHR28008">
    <property type="entry name" value="DOMAIN PROTEIN, PUTATIVE (AFU_ORTHOLOGUE AFUA_3G10980)-RELATED"/>
    <property type="match status" value="1"/>
</dbReference>
<accession>A0A6A6W7C8</accession>
<feature type="compositionally biased region" description="Acidic residues" evidence="1">
    <location>
        <begin position="161"/>
        <end position="177"/>
    </location>
</feature>
<dbReference type="NCBIfam" id="NF037970">
    <property type="entry name" value="vanZ_1"/>
    <property type="match status" value="1"/>
</dbReference>